<dbReference type="Gene3D" id="3.10.120.10">
    <property type="entry name" value="Cytochrome b5-like heme/steroid binding domain"/>
    <property type="match status" value="1"/>
</dbReference>
<gene>
    <name evidence="4" type="ORF">FF38_13424</name>
</gene>
<evidence type="ECO:0000313" key="5">
    <source>
        <dbReference type="Proteomes" id="UP000037069"/>
    </source>
</evidence>
<comment type="similarity">
    <text evidence="1">Belongs to the cytochrome b5 family. MAPR subfamily.</text>
</comment>
<dbReference type="EMBL" id="JRES01001597">
    <property type="protein sequence ID" value="KNC21611.1"/>
    <property type="molecule type" value="Genomic_DNA"/>
</dbReference>
<dbReference type="InterPro" id="IPR050577">
    <property type="entry name" value="MAPR/NEUFC/NENF-like"/>
</dbReference>
<keyword evidence="2" id="KW-0472">Membrane</keyword>
<dbReference type="OMA" id="PPCNIEW"/>
<dbReference type="SMART" id="SM01117">
    <property type="entry name" value="Cyt-b5"/>
    <property type="match status" value="1"/>
</dbReference>
<name>A0A0L0BNM5_LUCCU</name>
<keyword evidence="2" id="KW-0812">Transmembrane</keyword>
<proteinExistence type="inferred from homology"/>
<protein>
    <recommendedName>
        <fullName evidence="3">Cytochrome b5 heme-binding domain-containing protein</fullName>
    </recommendedName>
</protein>
<keyword evidence="5" id="KW-1185">Reference proteome</keyword>
<evidence type="ECO:0000256" key="1">
    <source>
        <dbReference type="ARBA" id="ARBA00038357"/>
    </source>
</evidence>
<dbReference type="PANTHER" id="PTHR10281">
    <property type="entry name" value="MEMBRANE-ASSOCIATED PROGESTERONE RECEPTOR COMPONENT-RELATED"/>
    <property type="match status" value="1"/>
</dbReference>
<dbReference type="STRING" id="7375.A0A0L0BNM5"/>
<dbReference type="PANTHER" id="PTHR10281:SF4">
    <property type="entry name" value="NEUFERRICIN"/>
    <property type="match status" value="1"/>
</dbReference>
<dbReference type="Proteomes" id="UP000037069">
    <property type="component" value="Unassembled WGS sequence"/>
</dbReference>
<accession>A0A0L0BNM5</accession>
<feature type="transmembrane region" description="Helical" evidence="2">
    <location>
        <begin position="7"/>
        <end position="26"/>
    </location>
</feature>
<evidence type="ECO:0000313" key="4">
    <source>
        <dbReference type="EMBL" id="KNC21611.1"/>
    </source>
</evidence>
<evidence type="ECO:0000256" key="2">
    <source>
        <dbReference type="SAM" id="Phobius"/>
    </source>
</evidence>
<comment type="caution">
    <text evidence="4">The sequence shown here is derived from an EMBL/GenBank/DDBJ whole genome shotgun (WGS) entry which is preliminary data.</text>
</comment>
<reference evidence="4 5" key="1">
    <citation type="journal article" date="2015" name="Nat. Commun.">
        <title>Lucilia cuprina genome unlocks parasitic fly biology to underpin future interventions.</title>
        <authorList>
            <person name="Anstead C.A."/>
            <person name="Korhonen P.K."/>
            <person name="Young N.D."/>
            <person name="Hall R.S."/>
            <person name="Jex A.R."/>
            <person name="Murali S.C."/>
            <person name="Hughes D.S."/>
            <person name="Lee S.F."/>
            <person name="Perry T."/>
            <person name="Stroehlein A.J."/>
            <person name="Ansell B.R."/>
            <person name="Breugelmans B."/>
            <person name="Hofmann A."/>
            <person name="Qu J."/>
            <person name="Dugan S."/>
            <person name="Lee S.L."/>
            <person name="Chao H."/>
            <person name="Dinh H."/>
            <person name="Han Y."/>
            <person name="Doddapaneni H.V."/>
            <person name="Worley K.C."/>
            <person name="Muzny D.M."/>
            <person name="Ioannidis P."/>
            <person name="Waterhouse R.M."/>
            <person name="Zdobnov E.M."/>
            <person name="James P.J."/>
            <person name="Bagnall N.H."/>
            <person name="Kotze A.C."/>
            <person name="Gibbs R.A."/>
            <person name="Richards S."/>
            <person name="Batterham P."/>
            <person name="Gasser R.B."/>
        </authorList>
    </citation>
    <scope>NUCLEOTIDE SEQUENCE [LARGE SCALE GENOMIC DNA]</scope>
    <source>
        <strain evidence="4 5">LS</strain>
        <tissue evidence="4">Full body</tissue>
    </source>
</reference>
<organism evidence="4 5">
    <name type="scientific">Lucilia cuprina</name>
    <name type="common">Green bottle fly</name>
    <name type="synonym">Australian sheep blowfly</name>
    <dbReference type="NCBI Taxonomy" id="7375"/>
    <lineage>
        <taxon>Eukaryota</taxon>
        <taxon>Metazoa</taxon>
        <taxon>Ecdysozoa</taxon>
        <taxon>Arthropoda</taxon>
        <taxon>Hexapoda</taxon>
        <taxon>Insecta</taxon>
        <taxon>Pterygota</taxon>
        <taxon>Neoptera</taxon>
        <taxon>Endopterygota</taxon>
        <taxon>Diptera</taxon>
        <taxon>Brachycera</taxon>
        <taxon>Muscomorpha</taxon>
        <taxon>Oestroidea</taxon>
        <taxon>Calliphoridae</taxon>
        <taxon>Luciliinae</taxon>
        <taxon>Lucilia</taxon>
    </lineage>
</organism>
<dbReference type="GO" id="GO:0016020">
    <property type="term" value="C:membrane"/>
    <property type="evidence" value="ECO:0007669"/>
    <property type="project" value="TreeGrafter"/>
</dbReference>
<sequence length="274" mass="31525">MIAFIKHIFKLQFLLIIVAVLAGVYYPEILDILKTYILPLGSDKIDVHYESAEKLQDIKLFTKAELAKFNGENETPIYLSLLGRVYDVSKGSKHYGPGCSYSYFAGRDASVSFITGEFETFVEEEADDVLTLKPSELLSLANWQKFYDSDYVYKGKLIGRFYDDNGEPTKYYHKYLALLEQAQDAKAAGEELRLKYPDCNIEWSKKKGSHVWCTLNSGGKERDWVGYPRKLFQVGSDNFRCACLRKEDLDTTEVMVKPYDNCDTFAHECYYHVD</sequence>
<dbReference type="SUPFAM" id="SSF55856">
    <property type="entry name" value="Cytochrome b5-like heme/steroid binding domain"/>
    <property type="match status" value="1"/>
</dbReference>
<dbReference type="AlphaFoldDB" id="A0A0L0BNM5"/>
<dbReference type="InterPro" id="IPR036400">
    <property type="entry name" value="Cyt_B5-like_heme/steroid_sf"/>
</dbReference>
<keyword evidence="2" id="KW-1133">Transmembrane helix</keyword>
<evidence type="ECO:0000259" key="3">
    <source>
        <dbReference type="SMART" id="SM01117"/>
    </source>
</evidence>
<dbReference type="OrthoDB" id="10257697at2759"/>
<dbReference type="InterPro" id="IPR001199">
    <property type="entry name" value="Cyt_B5-like_heme/steroid-bd"/>
</dbReference>
<dbReference type="GO" id="GO:0012505">
    <property type="term" value="C:endomembrane system"/>
    <property type="evidence" value="ECO:0007669"/>
    <property type="project" value="TreeGrafter"/>
</dbReference>
<feature type="domain" description="Cytochrome b5 heme-binding" evidence="3">
    <location>
        <begin position="61"/>
        <end position="158"/>
    </location>
</feature>
<dbReference type="Pfam" id="PF00173">
    <property type="entry name" value="Cyt-b5"/>
    <property type="match status" value="1"/>
</dbReference>